<dbReference type="Gene3D" id="3.90.1590.10">
    <property type="entry name" value="glutathione-dependent formaldehyde- activating enzyme (gfa)"/>
    <property type="match status" value="1"/>
</dbReference>
<proteinExistence type="inferred from homology"/>
<keyword evidence="2" id="KW-0479">Metal-binding</keyword>
<dbReference type="Pfam" id="PF04828">
    <property type="entry name" value="GFA"/>
    <property type="match status" value="1"/>
</dbReference>
<sequence length="146" mass="16106">MSVSAKLEGRCLCGSVRFSAKPESDEMGTCHCSMCRRWSGGTFMSVACGDSLEISNDADLGLYRSSEWGERGFCKSCGSTLMWRMLDGSHSYVSIQAFENPAQFRFTTEIFIDKKPDNYAFANDTSKMTEAEFLAAYASTEDADNG</sequence>
<evidence type="ECO:0000313" key="7">
    <source>
        <dbReference type="Proteomes" id="UP000555393"/>
    </source>
</evidence>
<reference evidence="6 7" key="1">
    <citation type="submission" date="2020-08" db="EMBL/GenBank/DDBJ databases">
        <title>Genomic Encyclopedia of Type Strains, Phase IV (KMG-IV): sequencing the most valuable type-strain genomes for metagenomic binning, comparative biology and taxonomic classification.</title>
        <authorList>
            <person name="Goeker M."/>
        </authorList>
    </citation>
    <scope>NUCLEOTIDE SEQUENCE [LARGE SCALE GENOMIC DNA]</scope>
    <source>
        <strain evidence="6 7">DSM 22336</strain>
    </source>
</reference>
<evidence type="ECO:0000259" key="5">
    <source>
        <dbReference type="PROSITE" id="PS51891"/>
    </source>
</evidence>
<evidence type="ECO:0000313" key="6">
    <source>
        <dbReference type="EMBL" id="MBB6260156.1"/>
    </source>
</evidence>
<gene>
    <name evidence="6" type="ORF">FHS77_000680</name>
</gene>
<evidence type="ECO:0000256" key="4">
    <source>
        <dbReference type="ARBA" id="ARBA00023239"/>
    </source>
</evidence>
<dbReference type="AlphaFoldDB" id="A0A841LSC6"/>
<comment type="caution">
    <text evidence="6">The sequence shown here is derived from an EMBL/GenBank/DDBJ whole genome shotgun (WGS) entry which is preliminary data.</text>
</comment>
<comment type="similarity">
    <text evidence="1">Belongs to the Gfa family.</text>
</comment>
<dbReference type="Proteomes" id="UP000555393">
    <property type="component" value="Unassembled WGS sequence"/>
</dbReference>
<dbReference type="PROSITE" id="PS51891">
    <property type="entry name" value="CENP_V_GFA"/>
    <property type="match status" value="1"/>
</dbReference>
<organism evidence="6 7">
    <name type="scientific">Paenochrobactrum gallinarii</name>
    <dbReference type="NCBI Taxonomy" id="643673"/>
    <lineage>
        <taxon>Bacteria</taxon>
        <taxon>Pseudomonadati</taxon>
        <taxon>Pseudomonadota</taxon>
        <taxon>Alphaproteobacteria</taxon>
        <taxon>Hyphomicrobiales</taxon>
        <taxon>Brucellaceae</taxon>
        <taxon>Paenochrobactrum</taxon>
    </lineage>
</organism>
<feature type="domain" description="CENP-V/GFA" evidence="5">
    <location>
        <begin position="7"/>
        <end position="120"/>
    </location>
</feature>
<keyword evidence="7" id="KW-1185">Reference proteome</keyword>
<dbReference type="EMBL" id="JACIIU010000002">
    <property type="protein sequence ID" value="MBB6260156.1"/>
    <property type="molecule type" value="Genomic_DNA"/>
</dbReference>
<dbReference type="GO" id="GO:0016846">
    <property type="term" value="F:carbon-sulfur lyase activity"/>
    <property type="evidence" value="ECO:0007669"/>
    <property type="project" value="InterPro"/>
</dbReference>
<keyword evidence="3" id="KW-0862">Zinc</keyword>
<dbReference type="GO" id="GO:0046872">
    <property type="term" value="F:metal ion binding"/>
    <property type="evidence" value="ECO:0007669"/>
    <property type="project" value="UniProtKB-KW"/>
</dbReference>
<name>A0A841LSC6_9HYPH</name>
<dbReference type="InterPro" id="IPR006913">
    <property type="entry name" value="CENP-V/GFA"/>
</dbReference>
<protein>
    <recommendedName>
        <fullName evidence="5">CENP-V/GFA domain-containing protein</fullName>
    </recommendedName>
</protein>
<dbReference type="PANTHER" id="PTHR33337">
    <property type="entry name" value="GFA DOMAIN-CONTAINING PROTEIN"/>
    <property type="match status" value="1"/>
</dbReference>
<evidence type="ECO:0000256" key="3">
    <source>
        <dbReference type="ARBA" id="ARBA00022833"/>
    </source>
</evidence>
<dbReference type="InterPro" id="IPR011057">
    <property type="entry name" value="Mss4-like_sf"/>
</dbReference>
<dbReference type="SUPFAM" id="SSF51316">
    <property type="entry name" value="Mss4-like"/>
    <property type="match status" value="1"/>
</dbReference>
<dbReference type="RefSeq" id="WP_184219997.1">
    <property type="nucleotide sequence ID" value="NZ_JACIIU010000002.1"/>
</dbReference>
<keyword evidence="4" id="KW-0456">Lyase</keyword>
<accession>A0A841LSC6</accession>
<evidence type="ECO:0000256" key="1">
    <source>
        <dbReference type="ARBA" id="ARBA00005495"/>
    </source>
</evidence>
<dbReference type="PANTHER" id="PTHR33337:SF40">
    <property type="entry name" value="CENP-V_GFA DOMAIN-CONTAINING PROTEIN-RELATED"/>
    <property type="match status" value="1"/>
</dbReference>
<evidence type="ECO:0000256" key="2">
    <source>
        <dbReference type="ARBA" id="ARBA00022723"/>
    </source>
</evidence>